<reference evidence="2" key="2">
    <citation type="submission" date="2022-06" db="UniProtKB">
        <authorList>
            <consortium name="EnsemblMetazoa"/>
        </authorList>
    </citation>
    <scope>IDENTIFICATION</scope>
    <source>
        <strain evidence="2">DF5081</strain>
    </source>
</reference>
<name>A0A8R1EDS4_CAEJA</name>
<reference evidence="3" key="1">
    <citation type="submission" date="2010-08" db="EMBL/GenBank/DDBJ databases">
        <authorList>
            <consortium name="Caenorhabditis japonica Sequencing Consortium"/>
            <person name="Wilson R.K."/>
        </authorList>
    </citation>
    <scope>NUCLEOTIDE SEQUENCE [LARGE SCALE GENOMIC DNA]</scope>
    <source>
        <strain evidence="3">DF5081</strain>
    </source>
</reference>
<keyword evidence="3" id="KW-1185">Reference proteome</keyword>
<evidence type="ECO:0000313" key="2">
    <source>
        <dbReference type="EnsemblMetazoa" id="CJA32031.1"/>
    </source>
</evidence>
<feature type="compositionally biased region" description="Basic and acidic residues" evidence="1">
    <location>
        <begin position="18"/>
        <end position="39"/>
    </location>
</feature>
<dbReference type="EnsemblMetazoa" id="CJA32031.1">
    <property type="protein sequence ID" value="CJA32031.1"/>
    <property type="gene ID" value="WBGene00207878"/>
</dbReference>
<sequence>MGCLQQLEEEEEEESEEEIKNDRVINEGNRNRERERESEVLDGSVPCFFGGGRTGRAARSDGNDGVVPDVS</sequence>
<protein>
    <submittedName>
        <fullName evidence="2">Uncharacterized protein</fullName>
    </submittedName>
</protein>
<feature type="region of interest" description="Disordered" evidence="1">
    <location>
        <begin position="1"/>
        <end position="71"/>
    </location>
</feature>
<dbReference type="AlphaFoldDB" id="A0A8R1EDS4"/>
<dbReference type="Proteomes" id="UP000005237">
    <property type="component" value="Unassembled WGS sequence"/>
</dbReference>
<accession>A0A8R1EDS4</accession>
<evidence type="ECO:0000256" key="1">
    <source>
        <dbReference type="SAM" id="MobiDB-lite"/>
    </source>
</evidence>
<evidence type="ECO:0000313" key="3">
    <source>
        <dbReference type="Proteomes" id="UP000005237"/>
    </source>
</evidence>
<organism evidence="2 3">
    <name type="scientific">Caenorhabditis japonica</name>
    <dbReference type="NCBI Taxonomy" id="281687"/>
    <lineage>
        <taxon>Eukaryota</taxon>
        <taxon>Metazoa</taxon>
        <taxon>Ecdysozoa</taxon>
        <taxon>Nematoda</taxon>
        <taxon>Chromadorea</taxon>
        <taxon>Rhabditida</taxon>
        <taxon>Rhabditina</taxon>
        <taxon>Rhabditomorpha</taxon>
        <taxon>Rhabditoidea</taxon>
        <taxon>Rhabditidae</taxon>
        <taxon>Peloderinae</taxon>
        <taxon>Caenorhabditis</taxon>
    </lineage>
</organism>
<proteinExistence type="predicted"/>
<feature type="compositionally biased region" description="Acidic residues" evidence="1">
    <location>
        <begin position="7"/>
        <end position="17"/>
    </location>
</feature>